<gene>
    <name evidence="2" type="ORF">NCTC11214_02451</name>
</gene>
<dbReference type="Gene3D" id="3.40.50.720">
    <property type="entry name" value="NAD(P)-binding Rossmann-like Domain"/>
    <property type="match status" value="1"/>
</dbReference>
<proteinExistence type="predicted"/>
<evidence type="ECO:0000259" key="1">
    <source>
        <dbReference type="Pfam" id="PF03807"/>
    </source>
</evidence>
<dbReference type="Pfam" id="PF03807">
    <property type="entry name" value="F420_oxidored"/>
    <property type="match status" value="1"/>
</dbReference>
<dbReference type="EMBL" id="LR134117">
    <property type="protein sequence ID" value="VDZ57449.1"/>
    <property type="molecule type" value="Genomic_DNA"/>
</dbReference>
<evidence type="ECO:0000313" key="3">
    <source>
        <dbReference type="Proteomes" id="UP000281391"/>
    </source>
</evidence>
<feature type="domain" description="Pyrroline-5-carboxylate reductase catalytic N-terminal" evidence="1">
    <location>
        <begin position="32"/>
        <end position="122"/>
    </location>
</feature>
<reference evidence="2 3" key="1">
    <citation type="submission" date="2018-12" db="EMBL/GenBank/DDBJ databases">
        <authorList>
            <consortium name="Pathogen Informatics"/>
        </authorList>
    </citation>
    <scope>NUCLEOTIDE SEQUENCE [LARGE SCALE GENOMIC DNA]</scope>
    <source>
        <strain evidence="2 3">NCTC11214</strain>
    </source>
</reference>
<dbReference type="AlphaFoldDB" id="A0A3S4DIS4"/>
<sequence length="191" mass="20830">MAAWPCRGGIYRGAPLGNLLFNGASNRGHMKKIGILGVDELTAQLVRQLFLAAPDAQVFLSPGQPERINALAMDFPCWTMADNQAVIDEAELLLVSWPLYALPELASQIRLRPAQMLIYLTAGLPAAVLRQIFRHDHCVIMSQATPLAPRRPDALAIAPGTPIQQIFALLNEMPMLIGGVDTIEISWQATP</sequence>
<dbReference type="Proteomes" id="UP000281391">
    <property type="component" value="Chromosome"/>
</dbReference>
<dbReference type="SUPFAM" id="SSF51735">
    <property type="entry name" value="NAD(P)-binding Rossmann-fold domains"/>
    <property type="match status" value="1"/>
</dbReference>
<dbReference type="InterPro" id="IPR036291">
    <property type="entry name" value="NAD(P)-bd_dom_sf"/>
</dbReference>
<dbReference type="InterPro" id="IPR028939">
    <property type="entry name" value="P5C_Rdtase_cat_N"/>
</dbReference>
<name>A0A3S4DIS4_SEROD</name>
<evidence type="ECO:0000313" key="2">
    <source>
        <dbReference type="EMBL" id="VDZ57449.1"/>
    </source>
</evidence>
<protein>
    <submittedName>
        <fullName evidence="2">Pyrroline-5-carboxylate reductase</fullName>
    </submittedName>
</protein>
<organism evidence="2 3">
    <name type="scientific">Serratia odorifera</name>
    <dbReference type="NCBI Taxonomy" id="618"/>
    <lineage>
        <taxon>Bacteria</taxon>
        <taxon>Pseudomonadati</taxon>
        <taxon>Pseudomonadota</taxon>
        <taxon>Gammaproteobacteria</taxon>
        <taxon>Enterobacterales</taxon>
        <taxon>Yersiniaceae</taxon>
        <taxon>Serratia</taxon>
    </lineage>
</organism>
<accession>A0A3S4DIS4</accession>
<dbReference type="KEGG" id="sof:NCTC11214_02451"/>